<evidence type="ECO:0000259" key="7">
    <source>
        <dbReference type="Pfam" id="PF14322"/>
    </source>
</evidence>
<evidence type="ECO:0000313" key="8">
    <source>
        <dbReference type="EMBL" id="REA63566.1"/>
    </source>
</evidence>
<feature type="domain" description="RagB/SusD" evidence="6">
    <location>
        <begin position="333"/>
        <end position="405"/>
    </location>
</feature>
<evidence type="ECO:0000256" key="1">
    <source>
        <dbReference type="ARBA" id="ARBA00004442"/>
    </source>
</evidence>
<gene>
    <name evidence="8" type="ORF">DSL64_03745</name>
</gene>
<evidence type="ECO:0000256" key="2">
    <source>
        <dbReference type="ARBA" id="ARBA00006275"/>
    </source>
</evidence>
<dbReference type="InterPro" id="IPR011990">
    <property type="entry name" value="TPR-like_helical_dom_sf"/>
</dbReference>
<evidence type="ECO:0000259" key="6">
    <source>
        <dbReference type="Pfam" id="PF07980"/>
    </source>
</evidence>
<dbReference type="Pfam" id="PF07980">
    <property type="entry name" value="SusD_RagB"/>
    <property type="match status" value="1"/>
</dbReference>
<keyword evidence="3" id="KW-0732">Signal</keyword>
<comment type="similarity">
    <text evidence="2">Belongs to the SusD family.</text>
</comment>
<dbReference type="Pfam" id="PF14322">
    <property type="entry name" value="SusD-like_3"/>
    <property type="match status" value="1"/>
</dbReference>
<protein>
    <submittedName>
        <fullName evidence="8">RagB/SusD family nutrient uptake outer membrane protein</fullName>
    </submittedName>
</protein>
<dbReference type="SUPFAM" id="SSF48452">
    <property type="entry name" value="TPR-like"/>
    <property type="match status" value="1"/>
</dbReference>
<evidence type="ECO:0000313" key="9">
    <source>
        <dbReference type="Proteomes" id="UP000256373"/>
    </source>
</evidence>
<dbReference type="Proteomes" id="UP000256373">
    <property type="component" value="Unassembled WGS sequence"/>
</dbReference>
<proteinExistence type="inferred from homology"/>
<dbReference type="RefSeq" id="WP_115829315.1">
    <property type="nucleotide sequence ID" value="NZ_QNUL01000002.1"/>
</dbReference>
<evidence type="ECO:0000256" key="5">
    <source>
        <dbReference type="ARBA" id="ARBA00023237"/>
    </source>
</evidence>
<accession>A0A3D8YGS2</accession>
<dbReference type="InterPro" id="IPR012944">
    <property type="entry name" value="SusD_RagB_dom"/>
</dbReference>
<keyword evidence="9" id="KW-1185">Reference proteome</keyword>
<dbReference type="InterPro" id="IPR033985">
    <property type="entry name" value="SusD-like_N"/>
</dbReference>
<dbReference type="Gene3D" id="1.25.40.390">
    <property type="match status" value="2"/>
</dbReference>
<dbReference type="GO" id="GO:0009279">
    <property type="term" value="C:cell outer membrane"/>
    <property type="evidence" value="ECO:0007669"/>
    <property type="project" value="UniProtKB-SubCell"/>
</dbReference>
<evidence type="ECO:0000256" key="4">
    <source>
        <dbReference type="ARBA" id="ARBA00023136"/>
    </source>
</evidence>
<keyword evidence="5" id="KW-0998">Cell outer membrane</keyword>
<organism evidence="8 9">
    <name type="scientific">Dyadobacter luteus</name>
    <dbReference type="NCBI Taxonomy" id="2259619"/>
    <lineage>
        <taxon>Bacteria</taxon>
        <taxon>Pseudomonadati</taxon>
        <taxon>Bacteroidota</taxon>
        <taxon>Cytophagia</taxon>
        <taxon>Cytophagales</taxon>
        <taxon>Spirosomataceae</taxon>
        <taxon>Dyadobacter</taxon>
    </lineage>
</organism>
<comment type="subcellular location">
    <subcellularLocation>
        <location evidence="1">Cell outer membrane</location>
    </subcellularLocation>
</comment>
<reference evidence="8 9" key="1">
    <citation type="submission" date="2018-07" db="EMBL/GenBank/DDBJ databases">
        <title>Dyadobacter roseus sp. nov., isolated from rose rhizosphere soil.</title>
        <authorList>
            <person name="Chen L."/>
        </authorList>
    </citation>
    <scope>NUCLEOTIDE SEQUENCE [LARGE SCALE GENOMIC DNA]</scope>
    <source>
        <strain evidence="8 9">RS19</strain>
    </source>
</reference>
<comment type="caution">
    <text evidence="8">The sequence shown here is derived from an EMBL/GenBank/DDBJ whole genome shotgun (WGS) entry which is preliminary data.</text>
</comment>
<name>A0A3D8YGS2_9BACT</name>
<evidence type="ECO:0000256" key="3">
    <source>
        <dbReference type="ARBA" id="ARBA00022729"/>
    </source>
</evidence>
<sequence>MKKRYLAMLMALVNLGCQDYLQQKPDKALVVPTSLADMNDLLNNSAYMNDVPALGVLGGDEYYMPQSGLDALTNQIERNTYFWAKDLYEGTTFAPDWTTPYRQVFYANVVLEGLEKITPQQTQRAEWDRLKGSALFFRAWAFYHLAQGFAAAYDQATAEKLLGIPLKLQADINTKAPRGTLQQTYERINQDLALATRLLPVKTAVPTQPAKPAAYGLLARVHHSMEAYPVAALYADSALALKDQLLDYGTVDSTLARPMPRSILNANPEVLFQATLVKYGFFSSSLIYPDTVLARSFEANDLRRSLFFQKGTGRFIGTYTGTAALFAGLATDEMLLIRSECAARLGQESKALGDLNKLLVTRYKKGTYKPVTETRPLQLLELILLERRKQLFSRGVRWTDLRRLNKDPRFAKTLYRKPSAELLELSANDSRYVLSIPENEILGGGIEQNVR</sequence>
<dbReference type="EMBL" id="QNUL01000002">
    <property type="protein sequence ID" value="REA63566.1"/>
    <property type="molecule type" value="Genomic_DNA"/>
</dbReference>
<feature type="domain" description="SusD-like N-terminal" evidence="7">
    <location>
        <begin position="19"/>
        <end position="221"/>
    </location>
</feature>
<dbReference type="OrthoDB" id="653598at2"/>
<dbReference type="AlphaFoldDB" id="A0A3D8YGS2"/>
<keyword evidence="4" id="KW-0472">Membrane</keyword>